<dbReference type="EMBL" id="FXWG01000002">
    <property type="protein sequence ID" value="SMQ69087.1"/>
    <property type="molecule type" value="Genomic_DNA"/>
</dbReference>
<feature type="transmembrane region" description="Helical" evidence="5">
    <location>
        <begin position="249"/>
        <end position="264"/>
    </location>
</feature>
<dbReference type="PANTHER" id="PTHR37422:SF23">
    <property type="entry name" value="TEICHURONIC ACID BIOSYNTHESIS PROTEIN TUAE"/>
    <property type="match status" value="1"/>
</dbReference>
<feature type="transmembrane region" description="Helical" evidence="5">
    <location>
        <begin position="369"/>
        <end position="391"/>
    </location>
</feature>
<keyword evidence="2 5" id="KW-0812">Transmembrane</keyword>
<dbReference type="InterPro" id="IPR007016">
    <property type="entry name" value="O-antigen_ligase-rel_domated"/>
</dbReference>
<name>A0A1Y6F2Q5_9SPHN</name>
<evidence type="ECO:0000256" key="3">
    <source>
        <dbReference type="ARBA" id="ARBA00022989"/>
    </source>
</evidence>
<evidence type="ECO:0000256" key="1">
    <source>
        <dbReference type="ARBA" id="ARBA00004141"/>
    </source>
</evidence>
<feature type="transmembrane region" description="Helical" evidence="5">
    <location>
        <begin position="66"/>
        <end position="85"/>
    </location>
</feature>
<keyword evidence="4 5" id="KW-0472">Membrane</keyword>
<dbReference type="GO" id="GO:0016020">
    <property type="term" value="C:membrane"/>
    <property type="evidence" value="ECO:0007669"/>
    <property type="project" value="UniProtKB-SubCell"/>
</dbReference>
<evidence type="ECO:0000256" key="4">
    <source>
        <dbReference type="ARBA" id="ARBA00023136"/>
    </source>
</evidence>
<feature type="transmembrane region" description="Helical" evidence="5">
    <location>
        <begin position="411"/>
        <end position="429"/>
    </location>
</feature>
<feature type="transmembrane region" description="Helical" evidence="5">
    <location>
        <begin position="120"/>
        <end position="138"/>
    </location>
</feature>
<dbReference type="PANTHER" id="PTHR37422">
    <property type="entry name" value="TEICHURONIC ACID BIOSYNTHESIS PROTEIN TUAE"/>
    <property type="match status" value="1"/>
</dbReference>
<evidence type="ECO:0000256" key="2">
    <source>
        <dbReference type="ARBA" id="ARBA00022692"/>
    </source>
</evidence>
<dbReference type="Pfam" id="PF04932">
    <property type="entry name" value="Wzy_C"/>
    <property type="match status" value="1"/>
</dbReference>
<sequence>MKYLLQWWTANRKLGLLLGLLMVLAIGGGGARADIDSLLFVRPVSAILLVIGAATLTRSDIQAHRWLFVLLLALVALAIIHLLPLPPAIWEAAPGRELIVAAGAFFGDSQPWRPLAMVPWMAWNSLFAMIIPLAALVLAVQLSNRQLAQLLPFLIVVGVTSAFLGLLQSIGPANSVLYFYDITNKGAPVGLFANRNHASVFLAMLIPIVVAYLSMPAKTVERLRQRLFFAGIALAIAIPVIAVSRSRSGIVVALVGLIGSALLYRRPQAERVERRKRQSINPRWVIAGGVFFALVVSSFLAGRSTSLEKLFEADGLDDMRSTVWSATWGSLFDFLPWGSGFGSFVEVYKIFEPEGSLQLNYVNHAHNDYLELLLAAGIPGALILVGALIILTRCARKAWSKAGSKDTEIIVLGRLGTLLLAQLAVASAVDYPVRVPLIAAVATIAAVMSYRAGEFKIRSAPSVES</sequence>
<feature type="transmembrane region" description="Helical" evidence="5">
    <location>
        <begin position="227"/>
        <end position="243"/>
    </location>
</feature>
<evidence type="ECO:0000313" key="8">
    <source>
        <dbReference type="Proteomes" id="UP000194420"/>
    </source>
</evidence>
<accession>A0A1Y6F2Q5</accession>
<reference evidence="8" key="1">
    <citation type="submission" date="2017-04" db="EMBL/GenBank/DDBJ databases">
        <authorList>
            <person name="Varghese N."/>
            <person name="Submissions S."/>
        </authorList>
    </citation>
    <scope>NUCLEOTIDE SEQUENCE [LARGE SCALE GENOMIC DNA]</scope>
</reference>
<keyword evidence="8" id="KW-1185">Reference proteome</keyword>
<keyword evidence="3 5" id="KW-1133">Transmembrane helix</keyword>
<feature type="domain" description="O-antigen ligase-related" evidence="6">
    <location>
        <begin position="233"/>
        <end position="385"/>
    </location>
</feature>
<proteinExistence type="predicted"/>
<feature type="transmembrane region" description="Helical" evidence="5">
    <location>
        <begin position="150"/>
        <end position="170"/>
    </location>
</feature>
<feature type="transmembrane region" description="Helical" evidence="5">
    <location>
        <begin position="43"/>
        <end position="59"/>
    </location>
</feature>
<comment type="subcellular location">
    <subcellularLocation>
        <location evidence="1">Membrane</location>
        <topology evidence="1">Multi-pass membrane protein</topology>
    </subcellularLocation>
</comment>
<dbReference type="AlphaFoldDB" id="A0A1Y6F2Q5"/>
<dbReference type="InterPro" id="IPR051533">
    <property type="entry name" value="WaaL-like"/>
</dbReference>
<protein>
    <submittedName>
        <fullName evidence="7">O-antigen ligase</fullName>
    </submittedName>
</protein>
<keyword evidence="7" id="KW-0436">Ligase</keyword>
<dbReference type="Proteomes" id="UP000194420">
    <property type="component" value="Unassembled WGS sequence"/>
</dbReference>
<feature type="transmembrane region" description="Helical" evidence="5">
    <location>
        <begin position="284"/>
        <end position="302"/>
    </location>
</feature>
<feature type="transmembrane region" description="Helical" evidence="5">
    <location>
        <begin position="435"/>
        <end position="453"/>
    </location>
</feature>
<evidence type="ECO:0000256" key="5">
    <source>
        <dbReference type="SAM" id="Phobius"/>
    </source>
</evidence>
<gene>
    <name evidence="7" type="ORF">SAMN06297468_1328</name>
</gene>
<evidence type="ECO:0000313" key="7">
    <source>
        <dbReference type="EMBL" id="SMQ69087.1"/>
    </source>
</evidence>
<feature type="transmembrane region" description="Helical" evidence="5">
    <location>
        <begin position="198"/>
        <end position="215"/>
    </location>
</feature>
<organism evidence="7 8">
    <name type="scientific">Altererythrobacter xiamenensis</name>
    <dbReference type="NCBI Taxonomy" id="1316679"/>
    <lineage>
        <taxon>Bacteria</taxon>
        <taxon>Pseudomonadati</taxon>
        <taxon>Pseudomonadota</taxon>
        <taxon>Alphaproteobacteria</taxon>
        <taxon>Sphingomonadales</taxon>
        <taxon>Erythrobacteraceae</taxon>
        <taxon>Altererythrobacter</taxon>
    </lineage>
</organism>
<dbReference type="GO" id="GO:0016874">
    <property type="term" value="F:ligase activity"/>
    <property type="evidence" value="ECO:0007669"/>
    <property type="project" value="UniProtKB-KW"/>
</dbReference>
<evidence type="ECO:0000259" key="6">
    <source>
        <dbReference type="Pfam" id="PF04932"/>
    </source>
</evidence>